<proteinExistence type="predicted"/>
<dbReference type="HOGENOM" id="CLU_154609_1_0_5"/>
<dbReference type="EMBL" id="ACQA01000002">
    <property type="protein sequence ID" value="EEQ94601.1"/>
    <property type="molecule type" value="Genomic_DNA"/>
</dbReference>
<evidence type="ECO:0000313" key="2">
    <source>
        <dbReference type="EMBL" id="EEQ94601.1"/>
    </source>
</evidence>
<accession>C4WQU2</accession>
<protein>
    <submittedName>
        <fullName evidence="2">Uncharacterized protein</fullName>
    </submittedName>
</protein>
<dbReference type="AlphaFoldDB" id="C4WQU2"/>
<gene>
    <name evidence="2" type="ORF">OINT_2001840</name>
</gene>
<organism evidence="2 3">
    <name type="scientific">Brucella intermedia LMG 3301</name>
    <dbReference type="NCBI Taxonomy" id="641118"/>
    <lineage>
        <taxon>Bacteria</taxon>
        <taxon>Pseudomonadati</taxon>
        <taxon>Pseudomonadota</taxon>
        <taxon>Alphaproteobacteria</taxon>
        <taxon>Hyphomicrobiales</taxon>
        <taxon>Brucellaceae</taxon>
        <taxon>Brucella/Ochrobactrum group</taxon>
        <taxon>Brucella</taxon>
    </lineage>
</organism>
<reference evidence="2 3" key="1">
    <citation type="submission" date="2009-05" db="EMBL/GenBank/DDBJ databases">
        <authorList>
            <person name="Setubal J.C."/>
            <person name="Boyle S."/>
            <person name="Crasta O.R."/>
            <person name="Gillespie J.J."/>
            <person name="Kenyon R.W."/>
            <person name="Lu J."/>
            <person name="Mane S."/>
            <person name="Nagrani S."/>
            <person name="Shallom J.M."/>
            <person name="Shallom S."/>
            <person name="Shukla M."/>
            <person name="Snyder E.E."/>
            <person name="Sobral B.W."/>
            <person name="Wattam A.R."/>
            <person name="Will R."/>
            <person name="Williams K."/>
            <person name="Yoo H."/>
            <person name="Munk C."/>
            <person name="Tapia R."/>
            <person name="Green L."/>
            <person name="Rogers Y."/>
            <person name="Detter J.C."/>
            <person name="Bruce D."/>
            <person name="Brettin T.S."/>
            <person name="Tsolis R."/>
        </authorList>
    </citation>
    <scope>NUCLEOTIDE SEQUENCE [LARGE SCALE GENOMIC DNA]</scope>
    <source>
        <strain evidence="2 3">LMG 3301</strain>
    </source>
</reference>
<name>C4WQU2_9HYPH</name>
<comment type="caution">
    <text evidence="2">The sequence shown here is derived from an EMBL/GenBank/DDBJ whole genome shotgun (WGS) entry which is preliminary data.</text>
</comment>
<dbReference type="Proteomes" id="UP000004386">
    <property type="component" value="Unassembled WGS sequence"/>
</dbReference>
<sequence length="147" mass="16343">MQPKPSTWHQKGGQPMRKERLQNSIPEKPAAISAEHLHHPAQHFGHPRDVLAADDIDIDEKRAILASWASDIFAIDSSPTLRLYPGTDKAVSYDEIIEALKTLDLSDRQGRGAQVSKNARQNPQLIRRTASATRCFTNRGLKPCTGL</sequence>
<evidence type="ECO:0000256" key="1">
    <source>
        <dbReference type="SAM" id="MobiDB-lite"/>
    </source>
</evidence>
<feature type="region of interest" description="Disordered" evidence="1">
    <location>
        <begin position="1"/>
        <end position="26"/>
    </location>
</feature>
<evidence type="ECO:0000313" key="3">
    <source>
        <dbReference type="Proteomes" id="UP000004386"/>
    </source>
</evidence>